<dbReference type="SUPFAM" id="SSF51735">
    <property type="entry name" value="NAD(P)-binding Rossmann-fold domains"/>
    <property type="match status" value="1"/>
</dbReference>
<feature type="domain" description="D-isomer specific 2-hydroxyacid dehydrogenase NAD-binding" evidence="6">
    <location>
        <begin position="107"/>
        <end position="283"/>
    </location>
</feature>
<protein>
    <submittedName>
        <fullName evidence="7">D-3-phosphoglycerate dehydrogenase</fullName>
    </submittedName>
</protein>
<evidence type="ECO:0000256" key="4">
    <source>
        <dbReference type="RuleBase" id="RU003719"/>
    </source>
</evidence>
<keyword evidence="2 4" id="KW-0560">Oxidoreductase</keyword>
<keyword evidence="3" id="KW-0520">NAD</keyword>
<dbReference type="InterPro" id="IPR050857">
    <property type="entry name" value="D-2-hydroxyacid_DH"/>
</dbReference>
<dbReference type="InterPro" id="IPR006139">
    <property type="entry name" value="D-isomer_2_OHA_DH_cat_dom"/>
</dbReference>
<reference evidence="8" key="1">
    <citation type="journal article" date="2017" name="Genome Announc.">
        <title>Draft Genome Sequence of Terrimicrobium sacchariphilum NM-5T, a Facultative Anaerobic Soil Bacterium of the Class Spartobacteria.</title>
        <authorList>
            <person name="Qiu Y.L."/>
            <person name="Tourlousse D.M."/>
            <person name="Matsuura N."/>
            <person name="Ohashi A."/>
            <person name="Sekiguchi Y."/>
        </authorList>
    </citation>
    <scope>NUCLEOTIDE SEQUENCE [LARGE SCALE GENOMIC DNA]</scope>
    <source>
        <strain evidence="8">NM-5</strain>
    </source>
</reference>
<dbReference type="PANTHER" id="PTHR42789:SF1">
    <property type="entry name" value="D-ISOMER SPECIFIC 2-HYDROXYACID DEHYDROGENASE FAMILY PROTEIN (AFU_ORTHOLOGUE AFUA_6G10090)"/>
    <property type="match status" value="1"/>
</dbReference>
<comment type="similarity">
    <text evidence="1 4">Belongs to the D-isomer specific 2-hydroxyacid dehydrogenase family.</text>
</comment>
<dbReference type="AlphaFoldDB" id="A0A146GC42"/>
<accession>A0A146GC42</accession>
<dbReference type="STRING" id="690879.TSACC_3243"/>
<dbReference type="Pfam" id="PF02826">
    <property type="entry name" value="2-Hacid_dh_C"/>
    <property type="match status" value="1"/>
</dbReference>
<dbReference type="InterPro" id="IPR036291">
    <property type="entry name" value="NAD(P)-bd_dom_sf"/>
</dbReference>
<evidence type="ECO:0000259" key="5">
    <source>
        <dbReference type="Pfam" id="PF00389"/>
    </source>
</evidence>
<evidence type="ECO:0000313" key="8">
    <source>
        <dbReference type="Proteomes" id="UP000076023"/>
    </source>
</evidence>
<dbReference type="InterPro" id="IPR006140">
    <property type="entry name" value="D-isomer_DH_NAD-bd"/>
</dbReference>
<evidence type="ECO:0000259" key="6">
    <source>
        <dbReference type="Pfam" id="PF02826"/>
    </source>
</evidence>
<feature type="domain" description="D-isomer specific 2-hydroxyacid dehydrogenase catalytic" evidence="5">
    <location>
        <begin position="15"/>
        <end position="315"/>
    </location>
</feature>
<dbReference type="EMBL" id="BDCO01000003">
    <property type="protein sequence ID" value="GAT35179.1"/>
    <property type="molecule type" value="Genomic_DNA"/>
</dbReference>
<dbReference type="PROSITE" id="PS00671">
    <property type="entry name" value="D_2_HYDROXYACID_DH_3"/>
    <property type="match status" value="1"/>
</dbReference>
<evidence type="ECO:0000256" key="2">
    <source>
        <dbReference type="ARBA" id="ARBA00023002"/>
    </source>
</evidence>
<evidence type="ECO:0000256" key="3">
    <source>
        <dbReference type="ARBA" id="ARBA00023027"/>
    </source>
</evidence>
<dbReference type="Gene3D" id="3.40.50.720">
    <property type="entry name" value="NAD(P)-binding Rossmann-like Domain"/>
    <property type="match status" value="2"/>
</dbReference>
<dbReference type="Pfam" id="PF00389">
    <property type="entry name" value="2-Hacid_dh"/>
    <property type="match status" value="1"/>
</dbReference>
<dbReference type="InterPro" id="IPR043322">
    <property type="entry name" value="CtBP"/>
</dbReference>
<sequence>MNVFITDHGFPHVDREREIITQTGAKLHVAQCKTAEDVIAECGEADALLVQWAPVTSEVVAHLNQCRIIVRYGIGVDNIDLQAATARNIPVCNVPDYCIDEVSDHSLALALSLTRRLPQTDALVRQGTWKITPPTSFPAFRDTVFATAGFGRIARAVLERARGFGFQLAAYDPLVPTEKFAALGVKQLQLEELFQEAGILSLHLPLTTQTRHFIDRTRLSRMRNDAVLVNTARGGLIDTEALTEALAQGGIAGAGLDVFETEPLLGDHPLRDVPNTILTSHTAWYSGGSVPELQRKAAEEIVRGLAGLALSHPVNRV</sequence>
<dbReference type="CDD" id="cd05299">
    <property type="entry name" value="CtBP_dh"/>
    <property type="match status" value="1"/>
</dbReference>
<name>A0A146GC42_TERSA</name>
<comment type="caution">
    <text evidence="7">The sequence shown here is derived from an EMBL/GenBank/DDBJ whole genome shotgun (WGS) entry which is preliminary data.</text>
</comment>
<dbReference type="InParanoid" id="A0A146GC42"/>
<evidence type="ECO:0000256" key="1">
    <source>
        <dbReference type="ARBA" id="ARBA00005854"/>
    </source>
</evidence>
<dbReference type="GO" id="GO:0051287">
    <property type="term" value="F:NAD binding"/>
    <property type="evidence" value="ECO:0007669"/>
    <property type="project" value="InterPro"/>
</dbReference>
<evidence type="ECO:0000313" key="7">
    <source>
        <dbReference type="EMBL" id="GAT35179.1"/>
    </source>
</evidence>
<dbReference type="InterPro" id="IPR029753">
    <property type="entry name" value="D-isomer_DH_CS"/>
</dbReference>
<dbReference type="PANTHER" id="PTHR42789">
    <property type="entry name" value="D-ISOMER SPECIFIC 2-HYDROXYACID DEHYDROGENASE FAMILY PROTEIN (AFU_ORTHOLOGUE AFUA_6G10090)"/>
    <property type="match status" value="1"/>
</dbReference>
<organism evidence="7 8">
    <name type="scientific">Terrimicrobium sacchariphilum</name>
    <dbReference type="NCBI Taxonomy" id="690879"/>
    <lineage>
        <taxon>Bacteria</taxon>
        <taxon>Pseudomonadati</taxon>
        <taxon>Verrucomicrobiota</taxon>
        <taxon>Terrimicrobiia</taxon>
        <taxon>Terrimicrobiales</taxon>
        <taxon>Terrimicrobiaceae</taxon>
        <taxon>Terrimicrobium</taxon>
    </lineage>
</organism>
<keyword evidence="8" id="KW-1185">Reference proteome</keyword>
<dbReference type="Proteomes" id="UP000076023">
    <property type="component" value="Unassembled WGS sequence"/>
</dbReference>
<gene>
    <name evidence="7" type="ORF">TSACC_3243</name>
</gene>
<dbReference type="GO" id="GO:0003714">
    <property type="term" value="F:transcription corepressor activity"/>
    <property type="evidence" value="ECO:0007669"/>
    <property type="project" value="InterPro"/>
</dbReference>
<dbReference type="SUPFAM" id="SSF52283">
    <property type="entry name" value="Formate/glycerate dehydrogenase catalytic domain-like"/>
    <property type="match status" value="1"/>
</dbReference>
<dbReference type="GO" id="GO:0016616">
    <property type="term" value="F:oxidoreductase activity, acting on the CH-OH group of donors, NAD or NADP as acceptor"/>
    <property type="evidence" value="ECO:0007669"/>
    <property type="project" value="InterPro"/>
</dbReference>
<proteinExistence type="inferred from homology"/>